<comment type="catalytic activity">
    <reaction evidence="10">
        <text>a very-long-chain acyl-CoA + malonyl-CoA + H(+) = a very-long-chain 3-oxoacyl-CoA + CO2 + CoA</text>
        <dbReference type="Rhea" id="RHEA:32727"/>
        <dbReference type="ChEBI" id="CHEBI:15378"/>
        <dbReference type="ChEBI" id="CHEBI:16526"/>
        <dbReference type="ChEBI" id="CHEBI:57287"/>
        <dbReference type="ChEBI" id="CHEBI:57384"/>
        <dbReference type="ChEBI" id="CHEBI:90725"/>
        <dbReference type="ChEBI" id="CHEBI:90736"/>
        <dbReference type="EC" id="2.3.1.199"/>
    </reaction>
</comment>
<feature type="compositionally biased region" description="Basic residues" evidence="11">
    <location>
        <begin position="332"/>
        <end position="345"/>
    </location>
</feature>
<keyword evidence="6 10" id="KW-1133">Transmembrane helix</keyword>
<evidence type="ECO:0000256" key="9">
    <source>
        <dbReference type="ARBA" id="ARBA00023160"/>
    </source>
</evidence>
<dbReference type="GO" id="GO:0042761">
    <property type="term" value="P:very long-chain fatty acid biosynthetic process"/>
    <property type="evidence" value="ECO:0007669"/>
    <property type="project" value="TreeGrafter"/>
</dbReference>
<feature type="transmembrane region" description="Helical" evidence="10">
    <location>
        <begin position="182"/>
        <end position="204"/>
    </location>
</feature>
<proteinExistence type="inferred from homology"/>
<keyword evidence="13" id="KW-1185">Reference proteome</keyword>
<dbReference type="PANTHER" id="PTHR11157:SF166">
    <property type="entry name" value="ELONGATION OF VERY LONG CHAIN FATTY ACIDS PROTEIN"/>
    <property type="match status" value="1"/>
</dbReference>
<keyword evidence="8 10" id="KW-0472">Membrane</keyword>
<dbReference type="GO" id="GO:0034625">
    <property type="term" value="P:fatty acid elongation, monounsaturated fatty acid"/>
    <property type="evidence" value="ECO:0007669"/>
    <property type="project" value="TreeGrafter"/>
</dbReference>
<dbReference type="PROSITE" id="PS01188">
    <property type="entry name" value="ELO"/>
    <property type="match status" value="1"/>
</dbReference>
<keyword evidence="7 10" id="KW-0443">Lipid metabolism</keyword>
<accession>A0A433T5N7</accession>
<feature type="transmembrane region" description="Helical" evidence="10">
    <location>
        <begin position="273"/>
        <end position="294"/>
    </location>
</feature>
<dbReference type="EC" id="2.3.1.199" evidence="10"/>
<dbReference type="Pfam" id="PF01151">
    <property type="entry name" value="ELO"/>
    <property type="match status" value="1"/>
</dbReference>
<feature type="transmembrane region" description="Helical" evidence="10">
    <location>
        <begin position="125"/>
        <end position="145"/>
    </location>
</feature>
<keyword evidence="9 10" id="KW-0275">Fatty acid biosynthesis</keyword>
<protein>
    <recommendedName>
        <fullName evidence="10">Elongation of very long chain fatty acids protein</fullName>
        <ecNumber evidence="10">2.3.1.199</ecNumber>
    </recommendedName>
    <alternativeName>
        <fullName evidence="10">Very-long-chain 3-oxoacyl-CoA synthase</fullName>
    </alternativeName>
</protein>
<feature type="transmembrane region" description="Helical" evidence="10">
    <location>
        <begin position="210"/>
        <end position="229"/>
    </location>
</feature>
<dbReference type="InterPro" id="IPR002076">
    <property type="entry name" value="ELO_fam"/>
</dbReference>
<dbReference type="GO" id="GO:0034626">
    <property type="term" value="P:fatty acid elongation, polyunsaturated fatty acid"/>
    <property type="evidence" value="ECO:0007669"/>
    <property type="project" value="TreeGrafter"/>
</dbReference>
<evidence type="ECO:0000313" key="12">
    <source>
        <dbReference type="EMBL" id="RUS76900.1"/>
    </source>
</evidence>
<evidence type="ECO:0000256" key="3">
    <source>
        <dbReference type="ARBA" id="ARBA00022679"/>
    </source>
</evidence>
<evidence type="ECO:0000256" key="4">
    <source>
        <dbReference type="ARBA" id="ARBA00022692"/>
    </source>
</evidence>
<evidence type="ECO:0000256" key="1">
    <source>
        <dbReference type="ARBA" id="ARBA00004141"/>
    </source>
</evidence>
<evidence type="ECO:0000256" key="5">
    <source>
        <dbReference type="ARBA" id="ARBA00022832"/>
    </source>
</evidence>
<keyword evidence="2 10" id="KW-0444">Lipid biosynthesis</keyword>
<gene>
    <name evidence="12" type="ORF">EGW08_015339</name>
</gene>
<keyword evidence="3 10" id="KW-0808">Transferase</keyword>
<comment type="similarity">
    <text evidence="10">Belongs to the ELO family.</text>
</comment>
<dbReference type="GO" id="GO:0009922">
    <property type="term" value="F:fatty acid elongase activity"/>
    <property type="evidence" value="ECO:0007669"/>
    <property type="project" value="UniProtKB-EC"/>
</dbReference>
<sequence length="345" mass="39747">MELYFTSFEKGFRGRPTTTLPVILNKDLSRTHNLSLKTNQDLNHTRSLAEERDQWRSFIKHIAEIAEASRSDDQDAKGNYVKADNWLLMDSPFPTLLVVVIYLVAIHQGPKYMSQHKPFDLKPLLVIYNFGLVLLSLYMLFEFVMSSWAVSSFSKVCEPVDYSDSRVSARIFFVLRKKNNQITFLHVFHHSTMPLLWWMCTRFVGGGEAYFSATLNCGIHVLMYSYYMLSAFGPAMQPYLWWKRYMTGLQLVQFGLVLIKTISVIYLDCGYPVGHAYILVVYLVILIALFSNFYKQTYLKAPRTKREPLTAANGKADHDSINGHANGGSSHTSKKMQPRKTRRFD</sequence>
<organism evidence="12 13">
    <name type="scientific">Elysia chlorotica</name>
    <name type="common">Eastern emerald elysia</name>
    <name type="synonym">Sea slug</name>
    <dbReference type="NCBI Taxonomy" id="188477"/>
    <lineage>
        <taxon>Eukaryota</taxon>
        <taxon>Metazoa</taxon>
        <taxon>Spiralia</taxon>
        <taxon>Lophotrochozoa</taxon>
        <taxon>Mollusca</taxon>
        <taxon>Gastropoda</taxon>
        <taxon>Heterobranchia</taxon>
        <taxon>Euthyneura</taxon>
        <taxon>Panpulmonata</taxon>
        <taxon>Sacoglossa</taxon>
        <taxon>Placobranchoidea</taxon>
        <taxon>Plakobranchidae</taxon>
        <taxon>Elysia</taxon>
    </lineage>
</organism>
<dbReference type="EMBL" id="RQTK01000625">
    <property type="protein sequence ID" value="RUS76900.1"/>
    <property type="molecule type" value="Genomic_DNA"/>
</dbReference>
<dbReference type="AlphaFoldDB" id="A0A433T5N7"/>
<comment type="caution">
    <text evidence="12">The sequence shown here is derived from an EMBL/GenBank/DDBJ whole genome shotgun (WGS) entry which is preliminary data.</text>
</comment>
<evidence type="ECO:0000256" key="6">
    <source>
        <dbReference type="ARBA" id="ARBA00022989"/>
    </source>
</evidence>
<evidence type="ECO:0000256" key="7">
    <source>
        <dbReference type="ARBA" id="ARBA00023098"/>
    </source>
</evidence>
<dbReference type="GO" id="GO:0019367">
    <property type="term" value="P:fatty acid elongation, saturated fatty acid"/>
    <property type="evidence" value="ECO:0007669"/>
    <property type="project" value="TreeGrafter"/>
</dbReference>
<name>A0A433T5N7_ELYCH</name>
<keyword evidence="4 10" id="KW-0812">Transmembrane</keyword>
<keyword evidence="5 10" id="KW-0276">Fatty acid metabolism</keyword>
<evidence type="ECO:0000256" key="8">
    <source>
        <dbReference type="ARBA" id="ARBA00023136"/>
    </source>
</evidence>
<reference evidence="12 13" key="1">
    <citation type="submission" date="2019-01" db="EMBL/GenBank/DDBJ databases">
        <title>A draft genome assembly of the solar-powered sea slug Elysia chlorotica.</title>
        <authorList>
            <person name="Cai H."/>
            <person name="Li Q."/>
            <person name="Fang X."/>
            <person name="Li J."/>
            <person name="Curtis N.E."/>
            <person name="Altenburger A."/>
            <person name="Shibata T."/>
            <person name="Feng M."/>
            <person name="Maeda T."/>
            <person name="Schwartz J.A."/>
            <person name="Shigenobu S."/>
            <person name="Lundholm N."/>
            <person name="Nishiyama T."/>
            <person name="Yang H."/>
            <person name="Hasebe M."/>
            <person name="Li S."/>
            <person name="Pierce S.K."/>
            <person name="Wang J."/>
        </authorList>
    </citation>
    <scope>NUCLEOTIDE SEQUENCE [LARGE SCALE GENOMIC DNA]</scope>
    <source>
        <strain evidence="12">EC2010</strain>
        <tissue evidence="12">Whole organism of an adult</tissue>
    </source>
</reference>
<dbReference type="Proteomes" id="UP000271974">
    <property type="component" value="Unassembled WGS sequence"/>
</dbReference>
<dbReference type="STRING" id="188477.A0A433T5N7"/>
<feature type="region of interest" description="Disordered" evidence="11">
    <location>
        <begin position="309"/>
        <end position="345"/>
    </location>
</feature>
<dbReference type="GO" id="GO:0005789">
    <property type="term" value="C:endoplasmic reticulum membrane"/>
    <property type="evidence" value="ECO:0007669"/>
    <property type="project" value="TreeGrafter"/>
</dbReference>
<evidence type="ECO:0000256" key="10">
    <source>
        <dbReference type="RuleBase" id="RU361115"/>
    </source>
</evidence>
<dbReference type="PANTHER" id="PTHR11157">
    <property type="entry name" value="FATTY ACID ACYL TRANSFERASE-RELATED"/>
    <property type="match status" value="1"/>
</dbReference>
<dbReference type="InterPro" id="IPR030457">
    <property type="entry name" value="ELO_CS"/>
</dbReference>
<evidence type="ECO:0000256" key="11">
    <source>
        <dbReference type="SAM" id="MobiDB-lite"/>
    </source>
</evidence>
<comment type="subcellular location">
    <subcellularLocation>
        <location evidence="1">Membrane</location>
        <topology evidence="1">Multi-pass membrane protein</topology>
    </subcellularLocation>
</comment>
<evidence type="ECO:0000256" key="2">
    <source>
        <dbReference type="ARBA" id="ARBA00022516"/>
    </source>
</evidence>
<dbReference type="OrthoDB" id="434092at2759"/>
<evidence type="ECO:0000313" key="13">
    <source>
        <dbReference type="Proteomes" id="UP000271974"/>
    </source>
</evidence>
<feature type="transmembrane region" description="Helical" evidence="10">
    <location>
        <begin position="249"/>
        <end position="267"/>
    </location>
</feature>
<feature type="transmembrane region" description="Helical" evidence="10">
    <location>
        <begin position="86"/>
        <end position="105"/>
    </location>
</feature>
<dbReference type="GO" id="GO:0030148">
    <property type="term" value="P:sphingolipid biosynthetic process"/>
    <property type="evidence" value="ECO:0007669"/>
    <property type="project" value="TreeGrafter"/>
</dbReference>